<dbReference type="Proteomes" id="UP000516057">
    <property type="component" value="Chromosome"/>
</dbReference>
<dbReference type="InterPro" id="IPR006139">
    <property type="entry name" value="D-isomer_2_OHA_DH_cat_dom"/>
</dbReference>
<dbReference type="PROSITE" id="PS00670">
    <property type="entry name" value="D_2_HYDROXYACID_DH_2"/>
    <property type="match status" value="1"/>
</dbReference>
<dbReference type="AlphaFoldDB" id="A0A7H0HDQ1"/>
<reference evidence="7 8" key="1">
    <citation type="submission" date="2020-08" db="EMBL/GenBank/DDBJ databases">
        <title>Genome sequence of Acidovorax monticola KACC 19171T.</title>
        <authorList>
            <person name="Hyun D.-W."/>
            <person name="Bae J.-W."/>
        </authorList>
    </citation>
    <scope>NUCLEOTIDE SEQUENCE [LARGE SCALE GENOMIC DNA]</scope>
    <source>
        <strain evidence="7 8">KACC 19171</strain>
    </source>
</reference>
<keyword evidence="3" id="KW-0520">NAD</keyword>
<protein>
    <submittedName>
        <fullName evidence="7">Hydroxyacid dehydrogenase</fullName>
    </submittedName>
</protein>
<evidence type="ECO:0000256" key="1">
    <source>
        <dbReference type="ARBA" id="ARBA00005854"/>
    </source>
</evidence>
<evidence type="ECO:0000256" key="2">
    <source>
        <dbReference type="ARBA" id="ARBA00023002"/>
    </source>
</evidence>
<name>A0A7H0HDQ1_9BURK</name>
<sequence length="306" mass="32413">MNPSTVVVTAASIHPDAAAMLAEHRVVYADVRAGEAALEELCRTERPSAIMVRYGNISEKVIGASPNLRVIAKHGVGTDNIDKAAAARLGIPVTAALGSNSQAVAEHTLGLMFACARMTCWLDARMRSGHWDKDRYAGIELAGATLGLIGAGSIGKRVADVALALGMQVLVCDPYTAPGSLPQGVRLVDLETLVAESHVVSLHCPLTADTRQLLNAQRLAKLQDRTIVINTARAGLIDEPSLWQELRANRLYAGIDCFEDEPLGADSPWLSAPNTVITPHIGGTTTTAFRQMGVMAAESILQHLAG</sequence>
<dbReference type="InterPro" id="IPR050857">
    <property type="entry name" value="D-2-hydroxyacid_DH"/>
</dbReference>
<dbReference type="CDD" id="cd12173">
    <property type="entry name" value="PGDH_4"/>
    <property type="match status" value="1"/>
</dbReference>
<dbReference type="SUPFAM" id="SSF52283">
    <property type="entry name" value="Formate/glycerate dehydrogenase catalytic domain-like"/>
    <property type="match status" value="1"/>
</dbReference>
<proteinExistence type="inferred from homology"/>
<evidence type="ECO:0000259" key="6">
    <source>
        <dbReference type="Pfam" id="PF02826"/>
    </source>
</evidence>
<dbReference type="GO" id="GO:0051287">
    <property type="term" value="F:NAD binding"/>
    <property type="evidence" value="ECO:0007669"/>
    <property type="project" value="InterPro"/>
</dbReference>
<feature type="domain" description="D-isomer specific 2-hydroxyacid dehydrogenase NAD-binding" evidence="6">
    <location>
        <begin position="109"/>
        <end position="282"/>
    </location>
</feature>
<dbReference type="EMBL" id="CP060790">
    <property type="protein sequence ID" value="QNP58667.1"/>
    <property type="molecule type" value="Genomic_DNA"/>
</dbReference>
<comment type="similarity">
    <text evidence="1 4">Belongs to the D-isomer specific 2-hydroxyacid dehydrogenase family.</text>
</comment>
<dbReference type="KEGG" id="amon:H9L24_17080"/>
<evidence type="ECO:0000259" key="5">
    <source>
        <dbReference type="Pfam" id="PF00389"/>
    </source>
</evidence>
<keyword evidence="2 4" id="KW-0560">Oxidoreductase</keyword>
<evidence type="ECO:0000313" key="8">
    <source>
        <dbReference type="Proteomes" id="UP000516057"/>
    </source>
</evidence>
<keyword evidence="8" id="KW-1185">Reference proteome</keyword>
<gene>
    <name evidence="7" type="ORF">H9L24_17080</name>
</gene>
<dbReference type="Gene3D" id="3.40.50.720">
    <property type="entry name" value="NAD(P)-binding Rossmann-like Domain"/>
    <property type="match status" value="2"/>
</dbReference>
<evidence type="ECO:0000313" key="7">
    <source>
        <dbReference type="EMBL" id="QNP58667.1"/>
    </source>
</evidence>
<accession>A0A7H0HDQ1</accession>
<dbReference type="SUPFAM" id="SSF51735">
    <property type="entry name" value="NAD(P)-binding Rossmann-fold domains"/>
    <property type="match status" value="1"/>
</dbReference>
<dbReference type="InterPro" id="IPR006140">
    <property type="entry name" value="D-isomer_DH_NAD-bd"/>
</dbReference>
<evidence type="ECO:0000256" key="4">
    <source>
        <dbReference type="RuleBase" id="RU003719"/>
    </source>
</evidence>
<dbReference type="Pfam" id="PF00389">
    <property type="entry name" value="2-Hacid_dh"/>
    <property type="match status" value="1"/>
</dbReference>
<dbReference type="PANTHER" id="PTHR42789:SF1">
    <property type="entry name" value="D-ISOMER SPECIFIC 2-HYDROXYACID DEHYDROGENASE FAMILY PROTEIN (AFU_ORTHOLOGUE AFUA_6G10090)"/>
    <property type="match status" value="1"/>
</dbReference>
<dbReference type="RefSeq" id="WP_187735654.1">
    <property type="nucleotide sequence ID" value="NZ_CP060790.1"/>
</dbReference>
<dbReference type="Pfam" id="PF02826">
    <property type="entry name" value="2-Hacid_dh_C"/>
    <property type="match status" value="1"/>
</dbReference>
<feature type="domain" description="D-isomer specific 2-hydroxyacid dehydrogenase catalytic" evidence="5">
    <location>
        <begin position="10"/>
        <end position="306"/>
    </location>
</feature>
<dbReference type="GO" id="GO:0016616">
    <property type="term" value="F:oxidoreductase activity, acting on the CH-OH group of donors, NAD or NADP as acceptor"/>
    <property type="evidence" value="ECO:0007669"/>
    <property type="project" value="InterPro"/>
</dbReference>
<evidence type="ECO:0000256" key="3">
    <source>
        <dbReference type="ARBA" id="ARBA00023027"/>
    </source>
</evidence>
<dbReference type="InterPro" id="IPR029753">
    <property type="entry name" value="D-isomer_DH_CS"/>
</dbReference>
<dbReference type="InterPro" id="IPR036291">
    <property type="entry name" value="NAD(P)-bd_dom_sf"/>
</dbReference>
<dbReference type="PANTHER" id="PTHR42789">
    <property type="entry name" value="D-ISOMER SPECIFIC 2-HYDROXYACID DEHYDROGENASE FAMILY PROTEIN (AFU_ORTHOLOGUE AFUA_6G10090)"/>
    <property type="match status" value="1"/>
</dbReference>
<organism evidence="7 8">
    <name type="scientific">Paenacidovorax monticola</name>
    <dbReference type="NCBI Taxonomy" id="1926868"/>
    <lineage>
        <taxon>Bacteria</taxon>
        <taxon>Pseudomonadati</taxon>
        <taxon>Pseudomonadota</taxon>
        <taxon>Betaproteobacteria</taxon>
        <taxon>Burkholderiales</taxon>
        <taxon>Comamonadaceae</taxon>
        <taxon>Paenacidovorax</taxon>
    </lineage>
</organism>